<evidence type="ECO:0000256" key="8">
    <source>
        <dbReference type="PIRNR" id="PIRNR037125"/>
    </source>
</evidence>
<dbReference type="Gene3D" id="6.20.210.10">
    <property type="entry name" value="Nin one binding (NOB1), Zn-ribbon-like"/>
    <property type="match status" value="1"/>
</dbReference>
<sequence>MATNAGPLIPHVVVDSAAFIKRARLETFGTELYTCPEVTAEIRDAHTREFLKCLPYTVHMEIPSKESINFVRAIAKNTGDISVLSNTDISVIALTYELYKRFVGEPEPKPIIPIPSDLGQQAQYHEEEKGEPEDGESGTESEDDVESKSSRSSDLPAENEWITEDNFETRALDNFGLGTNWKDDTEAINKPPPIVACLTTDFAMQNVLFHAGIPIISLEGRLISQPRTNLLWCGSCFRPTKRSDTYFCPSCAQPNLRRIPVTLHEDGRLEFHFSRHFKKRLRGLKQPVTKPKGGKYADDPIYCPDQRLPDRRPARPKHPKVQLVATNGLLELENIELTTIIDGIAAFPLQDVTSRSSRKGIRSDHQIPSRSLHHPMAEHGLKPTRGAAQYSKQRTGNKKKKRSH</sequence>
<evidence type="ECO:0000256" key="1">
    <source>
        <dbReference type="ARBA" id="ARBA00004123"/>
    </source>
</evidence>
<dbReference type="GO" id="GO:0016787">
    <property type="term" value="F:hydrolase activity"/>
    <property type="evidence" value="ECO:0007669"/>
    <property type="project" value="UniProtKB-KW"/>
</dbReference>
<evidence type="ECO:0000256" key="7">
    <source>
        <dbReference type="ARBA" id="ARBA00023242"/>
    </source>
</evidence>
<dbReference type="InterPro" id="IPR014881">
    <property type="entry name" value="NOB1_Zn-bd"/>
</dbReference>
<dbReference type="GO" id="GO:0030490">
    <property type="term" value="P:maturation of SSU-rRNA"/>
    <property type="evidence" value="ECO:0007669"/>
    <property type="project" value="TreeGrafter"/>
</dbReference>
<dbReference type="GO" id="GO:0031981">
    <property type="term" value="C:nuclear lumen"/>
    <property type="evidence" value="ECO:0007669"/>
    <property type="project" value="UniProtKB-ARBA"/>
</dbReference>
<dbReference type="AlphaFoldDB" id="A0AAV2TDI4"/>
<dbReference type="GO" id="GO:0004521">
    <property type="term" value="F:RNA endonuclease activity"/>
    <property type="evidence" value="ECO:0007669"/>
    <property type="project" value="UniProtKB-UniRule"/>
</dbReference>
<keyword evidence="6 8" id="KW-0862">Zinc</keyword>
<evidence type="ECO:0000256" key="2">
    <source>
        <dbReference type="ARBA" id="ARBA00005858"/>
    </source>
</evidence>
<dbReference type="PANTHER" id="PTHR12814">
    <property type="entry name" value="RNA-BINDING PROTEIN NOB1"/>
    <property type="match status" value="1"/>
</dbReference>
<dbReference type="Pfam" id="PF17146">
    <property type="entry name" value="PIN_6"/>
    <property type="match status" value="1"/>
</dbReference>
<dbReference type="CDD" id="cd09876">
    <property type="entry name" value="PIN_Nob1-like"/>
    <property type="match status" value="1"/>
</dbReference>
<proteinExistence type="inferred from homology"/>
<evidence type="ECO:0000256" key="4">
    <source>
        <dbReference type="ARBA" id="ARBA00022723"/>
    </source>
</evidence>
<dbReference type="InterPro" id="IPR017117">
    <property type="entry name" value="Nob1_euk"/>
</dbReference>
<name>A0AAV2TDI4_CALDB</name>
<evidence type="ECO:0000256" key="3">
    <source>
        <dbReference type="ARBA" id="ARBA00022722"/>
    </source>
</evidence>
<evidence type="ECO:0000259" key="12">
    <source>
        <dbReference type="Pfam" id="PF17146"/>
    </source>
</evidence>
<dbReference type="Proteomes" id="UP001497525">
    <property type="component" value="Unassembled WGS sequence"/>
</dbReference>
<keyword evidence="3" id="KW-0540">Nuclease</keyword>
<feature type="binding site" evidence="9">
    <location>
        <position position="251"/>
    </location>
    <ligand>
        <name>Zn(2+)</name>
        <dbReference type="ChEBI" id="CHEBI:29105"/>
    </ligand>
</feature>
<reference evidence="13" key="1">
    <citation type="submission" date="2024-06" db="EMBL/GenBank/DDBJ databases">
        <authorList>
            <person name="Liu X."/>
            <person name="Lenzi L."/>
            <person name="Haldenby T S."/>
            <person name="Uol C."/>
        </authorList>
    </citation>
    <scope>NUCLEOTIDE SEQUENCE</scope>
</reference>
<evidence type="ECO:0000259" key="11">
    <source>
        <dbReference type="Pfam" id="PF08772"/>
    </source>
</evidence>
<dbReference type="Gene3D" id="3.40.50.1010">
    <property type="entry name" value="5'-nuclease"/>
    <property type="match status" value="1"/>
</dbReference>
<dbReference type="EMBL" id="CAXLJL010000156">
    <property type="protein sequence ID" value="CAL5133378.1"/>
    <property type="molecule type" value="Genomic_DNA"/>
</dbReference>
<comment type="caution">
    <text evidence="13">The sequence shown here is derived from an EMBL/GenBank/DDBJ whole genome shotgun (WGS) entry which is preliminary data.</text>
</comment>
<feature type="compositionally biased region" description="Basic residues" evidence="10">
    <location>
        <begin position="395"/>
        <end position="404"/>
    </location>
</feature>
<feature type="domain" description="Ribonuclease PIN" evidence="12">
    <location>
        <begin position="12"/>
        <end position="98"/>
    </location>
</feature>
<feature type="domain" description="Nin one binding (NOB1) Zn-ribbon-like" evidence="11">
    <location>
        <begin position="223"/>
        <end position="294"/>
    </location>
</feature>
<evidence type="ECO:0000313" key="14">
    <source>
        <dbReference type="Proteomes" id="UP001497525"/>
    </source>
</evidence>
<protein>
    <recommendedName>
        <fullName evidence="8">RNA-binding protein NOB1</fullName>
    </recommendedName>
</protein>
<keyword evidence="5" id="KW-0378">Hydrolase</keyword>
<evidence type="ECO:0000256" key="10">
    <source>
        <dbReference type="SAM" id="MobiDB-lite"/>
    </source>
</evidence>
<evidence type="ECO:0000256" key="5">
    <source>
        <dbReference type="ARBA" id="ARBA00022801"/>
    </source>
</evidence>
<evidence type="ECO:0000313" key="13">
    <source>
        <dbReference type="EMBL" id="CAL5133378.1"/>
    </source>
</evidence>
<feature type="region of interest" description="Disordered" evidence="10">
    <location>
        <begin position="353"/>
        <end position="404"/>
    </location>
</feature>
<dbReference type="InterPro" id="IPR033411">
    <property type="entry name" value="Ribonuclease_PIN"/>
</dbReference>
<keyword evidence="7 8" id="KW-0539">Nucleus</keyword>
<dbReference type="Pfam" id="PF08772">
    <property type="entry name" value="Zn_ribbon_NOB1"/>
    <property type="match status" value="1"/>
</dbReference>
<dbReference type="PIRSF" id="PIRSF037125">
    <property type="entry name" value="D-site_20S_pre-rRNA_nuclease"/>
    <property type="match status" value="1"/>
</dbReference>
<dbReference type="SUPFAM" id="SSF144206">
    <property type="entry name" value="NOB1 zinc finger-like"/>
    <property type="match status" value="1"/>
</dbReference>
<comment type="function">
    <text evidence="8">May play a role in mRNA degradation.</text>
</comment>
<evidence type="ECO:0000256" key="6">
    <source>
        <dbReference type="ARBA" id="ARBA00022833"/>
    </source>
</evidence>
<feature type="binding site" evidence="9">
    <location>
        <position position="236"/>
    </location>
    <ligand>
        <name>Zn(2+)</name>
        <dbReference type="ChEBI" id="CHEBI:29105"/>
    </ligand>
</feature>
<accession>A0AAV2TDI4</accession>
<dbReference type="GO" id="GO:0005737">
    <property type="term" value="C:cytoplasm"/>
    <property type="evidence" value="ECO:0007669"/>
    <property type="project" value="UniProtKB-ARBA"/>
</dbReference>
<evidence type="ECO:0000256" key="9">
    <source>
        <dbReference type="PIRSR" id="PIRSR037125-1"/>
    </source>
</evidence>
<feature type="region of interest" description="Disordered" evidence="10">
    <location>
        <begin position="288"/>
        <end position="319"/>
    </location>
</feature>
<dbReference type="GO" id="GO:0030688">
    <property type="term" value="C:preribosome, small subunit precursor"/>
    <property type="evidence" value="ECO:0007669"/>
    <property type="project" value="TreeGrafter"/>
</dbReference>
<dbReference type="InterPro" id="IPR039907">
    <property type="entry name" value="NOB1"/>
</dbReference>
<gene>
    <name evidence="13" type="ORF">CDAUBV1_LOCUS6625</name>
</gene>
<dbReference type="InterPro" id="IPR036283">
    <property type="entry name" value="NOB1_Zf-like_sf"/>
</dbReference>
<dbReference type="GO" id="GO:0046872">
    <property type="term" value="F:metal ion binding"/>
    <property type="evidence" value="ECO:0007669"/>
    <property type="project" value="UniProtKB-UniRule"/>
</dbReference>
<feature type="region of interest" description="Disordered" evidence="10">
    <location>
        <begin position="110"/>
        <end position="163"/>
    </location>
</feature>
<dbReference type="PANTHER" id="PTHR12814:SF2">
    <property type="entry name" value="RNA-BINDING PROTEIN NOB1"/>
    <property type="match status" value="1"/>
</dbReference>
<dbReference type="FunFam" id="3.40.50.1010:FF:000020">
    <property type="entry name" value="20S-pre-rRNA D-site endonuclease NOB1"/>
    <property type="match status" value="1"/>
</dbReference>
<feature type="binding site" evidence="9">
    <location>
        <position position="233"/>
    </location>
    <ligand>
        <name>Zn(2+)</name>
        <dbReference type="ChEBI" id="CHEBI:29105"/>
    </ligand>
</feature>
<comment type="subcellular location">
    <subcellularLocation>
        <location evidence="1 8">Nucleus</location>
    </subcellularLocation>
</comment>
<feature type="compositionally biased region" description="Acidic residues" evidence="10">
    <location>
        <begin position="129"/>
        <end position="145"/>
    </location>
</feature>
<feature type="binding site" evidence="9">
    <location>
        <position position="248"/>
    </location>
    <ligand>
        <name>Zn(2+)</name>
        <dbReference type="ChEBI" id="CHEBI:29105"/>
    </ligand>
</feature>
<comment type="similarity">
    <text evidence="2 8">Belongs to the NOB1 family.</text>
</comment>
<organism evidence="13 14">
    <name type="scientific">Calicophoron daubneyi</name>
    <name type="common">Rumen fluke</name>
    <name type="synonym">Paramphistomum daubneyi</name>
    <dbReference type="NCBI Taxonomy" id="300641"/>
    <lineage>
        <taxon>Eukaryota</taxon>
        <taxon>Metazoa</taxon>
        <taxon>Spiralia</taxon>
        <taxon>Lophotrochozoa</taxon>
        <taxon>Platyhelminthes</taxon>
        <taxon>Trematoda</taxon>
        <taxon>Digenea</taxon>
        <taxon>Plagiorchiida</taxon>
        <taxon>Pronocephalata</taxon>
        <taxon>Paramphistomoidea</taxon>
        <taxon>Paramphistomidae</taxon>
        <taxon>Calicophoron</taxon>
    </lineage>
</organism>
<keyword evidence="4 8" id="KW-0479">Metal-binding</keyword>